<feature type="domain" description="ATP-grasp fold succinyl-CoA synthetase-type" evidence="1">
    <location>
        <begin position="43"/>
        <end position="256"/>
    </location>
</feature>
<comment type="caution">
    <text evidence="2">The sequence shown here is derived from an EMBL/GenBank/DDBJ whole genome shotgun (WGS) entry which is preliminary data.</text>
</comment>
<dbReference type="EMBL" id="MUJZ01007277">
    <property type="protein sequence ID" value="OTF82680.1"/>
    <property type="molecule type" value="Genomic_DNA"/>
</dbReference>
<dbReference type="Proteomes" id="UP000194236">
    <property type="component" value="Unassembled WGS sequence"/>
</dbReference>
<evidence type="ECO:0000259" key="1">
    <source>
        <dbReference type="Pfam" id="PF08442"/>
    </source>
</evidence>
<dbReference type="UniPathway" id="UPA00223">
    <property type="reaction ID" value="UER00999"/>
</dbReference>
<evidence type="ECO:0000313" key="3">
    <source>
        <dbReference type="Proteomes" id="UP000194236"/>
    </source>
</evidence>
<accession>A0A1Y3BNV6</accession>
<dbReference type="GO" id="GO:0004776">
    <property type="term" value="F:succinate-CoA ligase (GDP-forming) activity"/>
    <property type="evidence" value="ECO:0007669"/>
    <property type="project" value="TreeGrafter"/>
</dbReference>
<dbReference type="GO" id="GO:0005739">
    <property type="term" value="C:mitochondrion"/>
    <property type="evidence" value="ECO:0007669"/>
    <property type="project" value="TreeGrafter"/>
</dbReference>
<dbReference type="OrthoDB" id="1552at2759"/>
<dbReference type="AlphaFoldDB" id="A0A1Y3BNV6"/>
<evidence type="ECO:0000313" key="2">
    <source>
        <dbReference type="EMBL" id="OTF82680.1"/>
    </source>
</evidence>
<reference evidence="2 3" key="1">
    <citation type="submission" date="2017-03" db="EMBL/GenBank/DDBJ databases">
        <title>Genome Survey of Euroglyphus maynei.</title>
        <authorList>
            <person name="Arlian L.G."/>
            <person name="Morgan M.S."/>
            <person name="Rider S.D."/>
        </authorList>
    </citation>
    <scope>NUCLEOTIDE SEQUENCE [LARGE SCALE GENOMIC DNA]</scope>
    <source>
        <strain evidence="2">Arlian Lab</strain>
        <tissue evidence="2">Whole body</tissue>
    </source>
</reference>
<dbReference type="GO" id="GO:0005524">
    <property type="term" value="F:ATP binding"/>
    <property type="evidence" value="ECO:0007669"/>
    <property type="project" value="InterPro"/>
</dbReference>
<dbReference type="Gene3D" id="3.30.470.20">
    <property type="entry name" value="ATP-grasp fold, B domain"/>
    <property type="match status" value="1"/>
</dbReference>
<dbReference type="GO" id="GO:0006099">
    <property type="term" value="P:tricarboxylic acid cycle"/>
    <property type="evidence" value="ECO:0007669"/>
    <property type="project" value="UniProtKB-UniPathway"/>
</dbReference>
<proteinExistence type="predicted"/>
<dbReference type="InterPro" id="IPR013650">
    <property type="entry name" value="ATP-grasp_succ-CoA_synth-type"/>
</dbReference>
<name>A0A1Y3BNV6_EURMA</name>
<dbReference type="InterPro" id="IPR013815">
    <property type="entry name" value="ATP_grasp_subdomain_1"/>
</dbReference>
<dbReference type="Gene3D" id="3.30.1490.20">
    <property type="entry name" value="ATP-grasp fold, A domain"/>
    <property type="match status" value="1"/>
</dbReference>
<dbReference type="Pfam" id="PF08442">
    <property type="entry name" value="ATP-grasp_2"/>
    <property type="match status" value="1"/>
</dbReference>
<dbReference type="GO" id="GO:0042709">
    <property type="term" value="C:succinate-CoA ligase complex"/>
    <property type="evidence" value="ECO:0007669"/>
    <property type="project" value="TreeGrafter"/>
</dbReference>
<organism evidence="2 3">
    <name type="scientific">Euroglyphus maynei</name>
    <name type="common">Mayne's house dust mite</name>
    <dbReference type="NCBI Taxonomy" id="6958"/>
    <lineage>
        <taxon>Eukaryota</taxon>
        <taxon>Metazoa</taxon>
        <taxon>Ecdysozoa</taxon>
        <taxon>Arthropoda</taxon>
        <taxon>Chelicerata</taxon>
        <taxon>Arachnida</taxon>
        <taxon>Acari</taxon>
        <taxon>Acariformes</taxon>
        <taxon>Sarcoptiformes</taxon>
        <taxon>Astigmata</taxon>
        <taxon>Psoroptidia</taxon>
        <taxon>Analgoidea</taxon>
        <taxon>Pyroglyphidae</taxon>
        <taxon>Pyroglyphinae</taxon>
        <taxon>Euroglyphus</taxon>
    </lineage>
</organism>
<dbReference type="SUPFAM" id="SSF56059">
    <property type="entry name" value="Glutathione synthetase ATP-binding domain-like"/>
    <property type="match status" value="1"/>
</dbReference>
<keyword evidence="3" id="KW-1185">Reference proteome</keyword>
<protein>
    <recommendedName>
        <fullName evidence="1">ATP-grasp fold succinyl-CoA synthetase-type domain-containing protein</fullName>
    </recommendedName>
</protein>
<dbReference type="FunFam" id="3.30.1490.20:FF:000002">
    <property type="entry name" value="Succinate--CoA ligase [ADP-forming] subunit beta"/>
    <property type="match status" value="1"/>
</dbReference>
<sequence>MLLRKALTTTNSHGVLLPSFIRSSLRDALSPSTAYFISKRNINLQEYQSKQLMEKNGLQIQKFRIVSDLSQMKDVIADESLKANEYVIKAQVLAGGRGKGYFKNSGFKGGVKLTKNKAEIEPIVKAMLGDYLITAQTTKEGILVQKVMIAEAIDIKDELYLAILLDRASGGPIIVASPEGGMDIEKVAEKNPSAVHKFPISISENSKDLERTLALQIAGEGLGLNGKLKEDAATEISNLYRMFLKLDALQMEINPLG</sequence>
<dbReference type="PANTHER" id="PTHR11815">
    <property type="entry name" value="SUCCINYL-COA SYNTHETASE BETA CHAIN"/>
    <property type="match status" value="1"/>
</dbReference>
<feature type="non-terminal residue" evidence="2">
    <location>
        <position position="257"/>
    </location>
</feature>
<dbReference type="GO" id="GO:0006104">
    <property type="term" value="P:succinyl-CoA metabolic process"/>
    <property type="evidence" value="ECO:0007669"/>
    <property type="project" value="TreeGrafter"/>
</dbReference>
<dbReference type="PANTHER" id="PTHR11815:SF10">
    <property type="entry name" value="SUCCINATE--COA LIGASE [GDP-FORMING] SUBUNIT BETA, MITOCHONDRIAL"/>
    <property type="match status" value="1"/>
</dbReference>
<gene>
    <name evidence="2" type="ORF">BLA29_006880</name>
</gene>